<dbReference type="Gene3D" id="3.10.129.10">
    <property type="entry name" value="Hotdog Thioesterase"/>
    <property type="match status" value="1"/>
</dbReference>
<comment type="similarity">
    <text evidence="1">Belongs to the 4-hydroxybenzoyl-CoA thioesterase family.</text>
</comment>
<organism evidence="3 4">
    <name type="scientific">Pseudomaricurvus hydrocarbonicus</name>
    <dbReference type="NCBI Taxonomy" id="1470433"/>
    <lineage>
        <taxon>Bacteria</taxon>
        <taxon>Pseudomonadati</taxon>
        <taxon>Pseudomonadota</taxon>
        <taxon>Gammaproteobacteria</taxon>
        <taxon>Cellvibrionales</taxon>
        <taxon>Cellvibrionaceae</taxon>
        <taxon>Pseudomaricurvus</taxon>
    </lineage>
</organism>
<dbReference type="InterPro" id="IPR050563">
    <property type="entry name" value="4-hydroxybenzoyl-CoA_TE"/>
</dbReference>
<dbReference type="PANTHER" id="PTHR31793:SF27">
    <property type="entry name" value="NOVEL THIOESTERASE SUPERFAMILY DOMAIN AND SAPOSIN A-TYPE DOMAIN CONTAINING PROTEIN (0610012H03RIK)"/>
    <property type="match status" value="1"/>
</dbReference>
<evidence type="ECO:0000313" key="3">
    <source>
        <dbReference type="EMBL" id="NHO64901.1"/>
    </source>
</evidence>
<dbReference type="CDD" id="cd00586">
    <property type="entry name" value="4HBT"/>
    <property type="match status" value="1"/>
</dbReference>
<keyword evidence="4" id="KW-1185">Reference proteome</keyword>
<proteinExistence type="inferred from homology"/>
<evidence type="ECO:0000256" key="2">
    <source>
        <dbReference type="ARBA" id="ARBA00022801"/>
    </source>
</evidence>
<dbReference type="InterPro" id="IPR029069">
    <property type="entry name" value="HotDog_dom_sf"/>
</dbReference>
<dbReference type="RefSeq" id="WP_167182655.1">
    <property type="nucleotide sequence ID" value="NZ_JAAONZ010000003.1"/>
</dbReference>
<dbReference type="EMBL" id="JAAONZ010000003">
    <property type="protein sequence ID" value="NHO64901.1"/>
    <property type="molecule type" value="Genomic_DNA"/>
</dbReference>
<dbReference type="Proteomes" id="UP000787472">
    <property type="component" value="Unassembled WGS sequence"/>
</dbReference>
<dbReference type="Pfam" id="PF13279">
    <property type="entry name" value="4HBT_2"/>
    <property type="match status" value="1"/>
</dbReference>
<accession>A0A9E5JUP2</accession>
<dbReference type="PANTHER" id="PTHR31793">
    <property type="entry name" value="4-HYDROXYBENZOYL-COA THIOESTERASE FAMILY MEMBER"/>
    <property type="match status" value="1"/>
</dbReference>
<dbReference type="GO" id="GO:0047617">
    <property type="term" value="F:fatty acyl-CoA hydrolase activity"/>
    <property type="evidence" value="ECO:0007669"/>
    <property type="project" value="TreeGrafter"/>
</dbReference>
<dbReference type="SUPFAM" id="SSF54637">
    <property type="entry name" value="Thioesterase/thiol ester dehydrase-isomerase"/>
    <property type="match status" value="1"/>
</dbReference>
<evidence type="ECO:0000313" key="4">
    <source>
        <dbReference type="Proteomes" id="UP000787472"/>
    </source>
</evidence>
<reference evidence="3" key="1">
    <citation type="submission" date="2020-03" db="EMBL/GenBank/DDBJ databases">
        <authorList>
            <person name="Guo F."/>
        </authorList>
    </citation>
    <scope>NUCLEOTIDE SEQUENCE</scope>
    <source>
        <strain evidence="3">JCM 30134</strain>
    </source>
</reference>
<gene>
    <name evidence="3" type="ORF">G8770_05025</name>
</gene>
<keyword evidence="2" id="KW-0378">Hydrolase</keyword>
<dbReference type="AlphaFoldDB" id="A0A9E5JUP2"/>
<evidence type="ECO:0000256" key="1">
    <source>
        <dbReference type="ARBA" id="ARBA00005953"/>
    </source>
</evidence>
<comment type="caution">
    <text evidence="3">The sequence shown here is derived from an EMBL/GenBank/DDBJ whole genome shotgun (WGS) entry which is preliminary data.</text>
</comment>
<protein>
    <submittedName>
        <fullName evidence="3">Acyl-CoA thioesterase</fullName>
    </submittedName>
</protein>
<sequence length="153" mass="18028">MHTTTDADKTSERHKATNLHTAEVELTIPFHDVDMMEVAWHGHYVKYFELARCELLDQIDYNYLQMKASGYAWPVVDLHIRYPQPTTFNQKVIVRARITEWENRLKISYEIRDKVSGKRLTRGHTIQVAVDMNQREMLMESPVILLEKLGLTR</sequence>
<name>A0A9E5JUP2_9GAMM</name>